<keyword evidence="6 7" id="KW-0012">Acyltransferase</keyword>
<gene>
    <name evidence="9" type="ORF">XAT740_LOCUS31917</name>
</gene>
<keyword evidence="4 7" id="KW-1133">Transmembrane helix</keyword>
<dbReference type="EC" id="2.3.1.225" evidence="7"/>
<evidence type="ECO:0000256" key="7">
    <source>
        <dbReference type="RuleBase" id="RU079119"/>
    </source>
</evidence>
<evidence type="ECO:0000259" key="8">
    <source>
        <dbReference type="Pfam" id="PF01529"/>
    </source>
</evidence>
<dbReference type="InterPro" id="IPR001594">
    <property type="entry name" value="Palmitoyltrfase_DHHC"/>
</dbReference>
<keyword evidence="10" id="KW-1185">Reference proteome</keyword>
<dbReference type="InterPro" id="IPR039859">
    <property type="entry name" value="PFA4/ZDH16/20/ERF2-like"/>
</dbReference>
<feature type="domain" description="Palmitoyltransferase DHHC" evidence="8">
    <location>
        <begin position="91"/>
        <end position="225"/>
    </location>
</feature>
<feature type="transmembrane region" description="Helical" evidence="7">
    <location>
        <begin position="134"/>
        <end position="154"/>
    </location>
</feature>
<comment type="domain">
    <text evidence="7">The DHHC domain is required for palmitoyltransferase activity.</text>
</comment>
<evidence type="ECO:0000313" key="9">
    <source>
        <dbReference type="EMBL" id="CAF1359248.1"/>
    </source>
</evidence>
<dbReference type="Proteomes" id="UP000663828">
    <property type="component" value="Unassembled WGS sequence"/>
</dbReference>
<evidence type="ECO:0000256" key="3">
    <source>
        <dbReference type="ARBA" id="ARBA00022692"/>
    </source>
</evidence>
<evidence type="ECO:0000256" key="1">
    <source>
        <dbReference type="ARBA" id="ARBA00004141"/>
    </source>
</evidence>
<reference evidence="9" key="1">
    <citation type="submission" date="2021-02" db="EMBL/GenBank/DDBJ databases">
        <authorList>
            <person name="Nowell W R."/>
        </authorList>
    </citation>
    <scope>NUCLEOTIDE SEQUENCE</scope>
</reference>
<sequence length="337" mass="39444">MSHDQTKKILSNLLGYFCMLIFFSLTTYIVYIFYSAIAPTVLEEKQYGKFLFHFIFGNWLAINIYFNYIMACFTSPGLAKDYQHLARQYPTCKKCSLNKPPRTHHCRWCNACVLRFDHHCPWLNNCVGFYNHRYFFQFCCFMSIGSFYATIFGFREFQISRLRIQLFRHIDAFYKIPDILEVLGVDGFVTFYIFILALPVACALFGMSCCHGHMISQNRTLVESLVNEKSDDSLPSNKKTRMDNWKQFLGVSTLYEFVGRNLFPSTHKPKGNGITATNYYDGNVNLLSNHDEHGSYASNIYNRISDNYLVKKYHTELSVWNKPQVLSREWRSIVQTC</sequence>
<keyword evidence="3 7" id="KW-0812">Transmembrane</keyword>
<protein>
    <recommendedName>
        <fullName evidence="7">Palmitoyltransferase</fullName>
        <ecNumber evidence="7">2.3.1.225</ecNumber>
    </recommendedName>
</protein>
<feature type="transmembrane region" description="Helical" evidence="7">
    <location>
        <begin position="50"/>
        <end position="70"/>
    </location>
</feature>
<accession>A0A815HT66</accession>
<dbReference type="AlphaFoldDB" id="A0A815HT66"/>
<evidence type="ECO:0000256" key="6">
    <source>
        <dbReference type="ARBA" id="ARBA00023315"/>
    </source>
</evidence>
<dbReference type="GO" id="GO:0019706">
    <property type="term" value="F:protein-cysteine S-palmitoyltransferase activity"/>
    <property type="evidence" value="ECO:0007669"/>
    <property type="project" value="UniProtKB-EC"/>
</dbReference>
<keyword evidence="2 7" id="KW-0808">Transferase</keyword>
<comment type="caution">
    <text evidence="9">The sequence shown here is derived from an EMBL/GenBank/DDBJ whole genome shotgun (WGS) entry which is preliminary data.</text>
</comment>
<dbReference type="PROSITE" id="PS50216">
    <property type="entry name" value="DHHC"/>
    <property type="match status" value="1"/>
</dbReference>
<evidence type="ECO:0000256" key="5">
    <source>
        <dbReference type="ARBA" id="ARBA00023136"/>
    </source>
</evidence>
<name>A0A815HT66_ADIRI</name>
<keyword evidence="5 7" id="KW-0472">Membrane</keyword>
<feature type="transmembrane region" description="Helical" evidence="7">
    <location>
        <begin position="183"/>
        <end position="207"/>
    </location>
</feature>
<comment type="subcellular location">
    <subcellularLocation>
        <location evidence="1">Membrane</location>
        <topology evidence="1">Multi-pass membrane protein</topology>
    </subcellularLocation>
</comment>
<comment type="similarity">
    <text evidence="7">Belongs to the DHHC palmitoyltransferase family.</text>
</comment>
<dbReference type="EMBL" id="CAJNOR010002941">
    <property type="protein sequence ID" value="CAF1359248.1"/>
    <property type="molecule type" value="Genomic_DNA"/>
</dbReference>
<dbReference type="Pfam" id="PF01529">
    <property type="entry name" value="DHHC"/>
    <property type="match status" value="1"/>
</dbReference>
<dbReference type="PANTHER" id="PTHR12246">
    <property type="entry name" value="PALMITOYLTRANSFERASE ZDHHC16"/>
    <property type="match status" value="1"/>
</dbReference>
<dbReference type="GO" id="GO:0016020">
    <property type="term" value="C:membrane"/>
    <property type="evidence" value="ECO:0007669"/>
    <property type="project" value="UniProtKB-SubCell"/>
</dbReference>
<evidence type="ECO:0000313" key="10">
    <source>
        <dbReference type="Proteomes" id="UP000663828"/>
    </source>
</evidence>
<comment type="catalytic activity">
    <reaction evidence="7">
        <text>L-cysteinyl-[protein] + hexadecanoyl-CoA = S-hexadecanoyl-L-cysteinyl-[protein] + CoA</text>
        <dbReference type="Rhea" id="RHEA:36683"/>
        <dbReference type="Rhea" id="RHEA-COMP:10131"/>
        <dbReference type="Rhea" id="RHEA-COMP:11032"/>
        <dbReference type="ChEBI" id="CHEBI:29950"/>
        <dbReference type="ChEBI" id="CHEBI:57287"/>
        <dbReference type="ChEBI" id="CHEBI:57379"/>
        <dbReference type="ChEBI" id="CHEBI:74151"/>
        <dbReference type="EC" id="2.3.1.225"/>
    </reaction>
</comment>
<feature type="transmembrane region" description="Helical" evidence="7">
    <location>
        <begin position="13"/>
        <end position="38"/>
    </location>
</feature>
<evidence type="ECO:0000256" key="2">
    <source>
        <dbReference type="ARBA" id="ARBA00022679"/>
    </source>
</evidence>
<organism evidence="9 10">
    <name type="scientific">Adineta ricciae</name>
    <name type="common">Rotifer</name>
    <dbReference type="NCBI Taxonomy" id="249248"/>
    <lineage>
        <taxon>Eukaryota</taxon>
        <taxon>Metazoa</taxon>
        <taxon>Spiralia</taxon>
        <taxon>Gnathifera</taxon>
        <taxon>Rotifera</taxon>
        <taxon>Eurotatoria</taxon>
        <taxon>Bdelloidea</taxon>
        <taxon>Adinetida</taxon>
        <taxon>Adinetidae</taxon>
        <taxon>Adineta</taxon>
    </lineage>
</organism>
<proteinExistence type="inferred from homology"/>
<evidence type="ECO:0000256" key="4">
    <source>
        <dbReference type="ARBA" id="ARBA00022989"/>
    </source>
</evidence>